<dbReference type="GO" id="GO:0016020">
    <property type="term" value="C:membrane"/>
    <property type="evidence" value="ECO:0007669"/>
    <property type="project" value="UniProtKB-SubCell"/>
</dbReference>
<comment type="similarity">
    <text evidence="2">Belongs to the drug/metabolite transporter (DMT) superfamily. 10 TMS drug/metabolite exporter (DME) (TC 2.A.7.3) family.</text>
</comment>
<keyword evidence="3 6" id="KW-0812">Transmembrane</keyword>
<dbReference type="Pfam" id="PF00892">
    <property type="entry name" value="EamA"/>
    <property type="match status" value="2"/>
</dbReference>
<evidence type="ECO:0000313" key="8">
    <source>
        <dbReference type="EMBL" id="SEN71724.1"/>
    </source>
</evidence>
<gene>
    <name evidence="8" type="ORF">SAMN05192583_3375</name>
</gene>
<evidence type="ECO:0000313" key="9">
    <source>
        <dbReference type="Proteomes" id="UP000199206"/>
    </source>
</evidence>
<proteinExistence type="inferred from homology"/>
<evidence type="ECO:0000259" key="7">
    <source>
        <dbReference type="Pfam" id="PF00892"/>
    </source>
</evidence>
<dbReference type="PANTHER" id="PTHR22911">
    <property type="entry name" value="ACYL-MALONYL CONDENSING ENZYME-RELATED"/>
    <property type="match status" value="1"/>
</dbReference>
<feature type="transmembrane region" description="Helical" evidence="6">
    <location>
        <begin position="101"/>
        <end position="121"/>
    </location>
</feature>
<organism evidence="8 9">
    <name type="scientific">Sphingomonas gellani</name>
    <dbReference type="NCBI Taxonomy" id="1166340"/>
    <lineage>
        <taxon>Bacteria</taxon>
        <taxon>Pseudomonadati</taxon>
        <taxon>Pseudomonadota</taxon>
        <taxon>Alphaproteobacteria</taxon>
        <taxon>Sphingomonadales</taxon>
        <taxon>Sphingomonadaceae</taxon>
        <taxon>Sphingomonas</taxon>
    </lineage>
</organism>
<dbReference type="PANTHER" id="PTHR22911:SF6">
    <property type="entry name" value="SOLUTE CARRIER FAMILY 35 MEMBER G1"/>
    <property type="match status" value="1"/>
</dbReference>
<evidence type="ECO:0000256" key="4">
    <source>
        <dbReference type="ARBA" id="ARBA00022989"/>
    </source>
</evidence>
<evidence type="ECO:0000256" key="6">
    <source>
        <dbReference type="SAM" id="Phobius"/>
    </source>
</evidence>
<feature type="domain" description="EamA" evidence="7">
    <location>
        <begin position="158"/>
        <end position="286"/>
    </location>
</feature>
<dbReference type="OrthoDB" id="7818056at2"/>
<feature type="transmembrane region" description="Helical" evidence="6">
    <location>
        <begin position="245"/>
        <end position="265"/>
    </location>
</feature>
<dbReference type="Proteomes" id="UP000199206">
    <property type="component" value="Unassembled WGS sequence"/>
</dbReference>
<dbReference type="RefSeq" id="WP_093666891.1">
    <property type="nucleotide sequence ID" value="NZ_FOCF01000011.1"/>
</dbReference>
<evidence type="ECO:0000256" key="1">
    <source>
        <dbReference type="ARBA" id="ARBA00004141"/>
    </source>
</evidence>
<dbReference type="SUPFAM" id="SSF103481">
    <property type="entry name" value="Multidrug resistance efflux transporter EmrE"/>
    <property type="match status" value="2"/>
</dbReference>
<keyword evidence="5 6" id="KW-0472">Membrane</keyword>
<feature type="transmembrane region" description="Helical" evidence="6">
    <location>
        <begin position="12"/>
        <end position="32"/>
    </location>
</feature>
<name>A0A1H8IT55_9SPHN</name>
<keyword evidence="9" id="KW-1185">Reference proteome</keyword>
<evidence type="ECO:0000256" key="3">
    <source>
        <dbReference type="ARBA" id="ARBA00022692"/>
    </source>
</evidence>
<feature type="transmembrane region" description="Helical" evidence="6">
    <location>
        <begin position="128"/>
        <end position="148"/>
    </location>
</feature>
<comment type="subcellular location">
    <subcellularLocation>
        <location evidence="1">Membrane</location>
        <topology evidence="1">Multi-pass membrane protein</topology>
    </subcellularLocation>
</comment>
<feature type="transmembrane region" description="Helical" evidence="6">
    <location>
        <begin position="220"/>
        <end position="238"/>
    </location>
</feature>
<protein>
    <submittedName>
        <fullName evidence="8">S-adenosylmethionine uptake transporter</fullName>
    </submittedName>
</protein>
<sequence length="302" mass="30717">MISVPSRPVSPGLAFAVAMAGIGLFSVMDAFMKSLVLAMGVYNALIWRTGLSIVFGAGLWIASGARRPSARAMRLHLARGAVTAVMATLFFWGLARVPMAQAITLTYVSPILALLLAAAVLHERVGRHVAIASAAAFAGVLVVLAGHARMAAGPAVSTGAAAVLVSAALYAVNLVIARVQAQAAGPGEIAFVQSIVITGVLAIGAPWLLTVPDSGQWPKIVVAALLGTGSLALLGWAYAHGETGYLATTEYTSFLWAAALGWAVFGERVSPFTLAGAAIIVSACLYAVRRQAVAGGGAEGAA</sequence>
<keyword evidence="4 6" id="KW-1133">Transmembrane helix</keyword>
<feature type="transmembrane region" description="Helical" evidence="6">
    <location>
        <begin position="189"/>
        <end position="208"/>
    </location>
</feature>
<dbReference type="STRING" id="1166340.SAMN05192583_3375"/>
<feature type="domain" description="EamA" evidence="7">
    <location>
        <begin position="18"/>
        <end position="144"/>
    </location>
</feature>
<feature type="transmembrane region" description="Helical" evidence="6">
    <location>
        <begin position="44"/>
        <end position="65"/>
    </location>
</feature>
<dbReference type="AlphaFoldDB" id="A0A1H8IT55"/>
<reference evidence="9" key="1">
    <citation type="submission" date="2016-10" db="EMBL/GenBank/DDBJ databases">
        <authorList>
            <person name="Varghese N."/>
            <person name="Submissions S."/>
        </authorList>
    </citation>
    <scope>NUCLEOTIDE SEQUENCE [LARGE SCALE GENOMIC DNA]</scope>
    <source>
        <strain evidence="9">S6-262</strain>
    </source>
</reference>
<evidence type="ECO:0000256" key="2">
    <source>
        <dbReference type="ARBA" id="ARBA00009853"/>
    </source>
</evidence>
<dbReference type="InterPro" id="IPR037185">
    <property type="entry name" value="EmrE-like"/>
</dbReference>
<feature type="transmembrane region" description="Helical" evidence="6">
    <location>
        <begin position="271"/>
        <end position="288"/>
    </location>
</feature>
<dbReference type="EMBL" id="FOCF01000011">
    <property type="protein sequence ID" value="SEN71724.1"/>
    <property type="molecule type" value="Genomic_DNA"/>
</dbReference>
<feature type="transmembrane region" description="Helical" evidence="6">
    <location>
        <begin position="77"/>
        <end position="95"/>
    </location>
</feature>
<feature type="transmembrane region" description="Helical" evidence="6">
    <location>
        <begin position="154"/>
        <end position="177"/>
    </location>
</feature>
<accession>A0A1H8IT55</accession>
<evidence type="ECO:0000256" key="5">
    <source>
        <dbReference type="ARBA" id="ARBA00023136"/>
    </source>
</evidence>
<dbReference type="InterPro" id="IPR000620">
    <property type="entry name" value="EamA_dom"/>
</dbReference>